<keyword evidence="1" id="KW-0812">Transmembrane</keyword>
<gene>
    <name evidence="2" type="ORF">Tdes44962_MAKER08906</name>
</gene>
<evidence type="ECO:0000313" key="2">
    <source>
        <dbReference type="EMBL" id="KAH9831684.1"/>
    </source>
</evidence>
<evidence type="ECO:0000313" key="3">
    <source>
        <dbReference type="Proteomes" id="UP001138500"/>
    </source>
</evidence>
<feature type="transmembrane region" description="Helical" evidence="1">
    <location>
        <begin position="287"/>
        <end position="310"/>
    </location>
</feature>
<protein>
    <submittedName>
        <fullName evidence="2">Uncharacterized protein</fullName>
    </submittedName>
</protein>
<dbReference type="OrthoDB" id="5360701at2759"/>
<dbReference type="Proteomes" id="UP001138500">
    <property type="component" value="Unassembled WGS sequence"/>
</dbReference>
<keyword evidence="1" id="KW-0472">Membrane</keyword>
<sequence>MELRRTVCRDSLNTLRQTKQPSTSRIAAPIHQWTGRRPTSARAHNERLRATRNNAATSRHQDVKILESLMLAARSAHTVSAQDLDAMHNRVFELSNSALKPEDGKIPEEQRVLYVLEQLEGLARSLIDGQIVEGATTGVKAGQESTSAISALLGSVNARSYPAFISKASVLNLISEKAEELLRHPDVFITPAILKSYVGLQTLLHQPSSFPAIFELYAYKPVPQQSRSGVKYVDAAPDKINAAIDSTTANMALDSAINAHNLHLAIDIIDTTFCTPAFKKGKVLRQAMVPIAGIGIAPFAAYTLSTQFSALQNTMDPGAATAVAFAGIMAYVAHISTIGYVAVTTANDQMDRVTWAQGVPLWERWIREEERAALDKVAGKWGFSNVEKRGEEEGANWEDLKDFAGVRGMILDRASLMEGME</sequence>
<organism evidence="2 3">
    <name type="scientific">Teratosphaeria destructans</name>
    <dbReference type="NCBI Taxonomy" id="418781"/>
    <lineage>
        <taxon>Eukaryota</taxon>
        <taxon>Fungi</taxon>
        <taxon>Dikarya</taxon>
        <taxon>Ascomycota</taxon>
        <taxon>Pezizomycotina</taxon>
        <taxon>Dothideomycetes</taxon>
        <taxon>Dothideomycetidae</taxon>
        <taxon>Mycosphaerellales</taxon>
        <taxon>Teratosphaeriaceae</taxon>
        <taxon>Teratosphaeria</taxon>
    </lineage>
</organism>
<dbReference type="EMBL" id="RIBY02001180">
    <property type="protein sequence ID" value="KAH9831684.1"/>
    <property type="molecule type" value="Genomic_DNA"/>
</dbReference>
<proteinExistence type="predicted"/>
<feature type="transmembrane region" description="Helical" evidence="1">
    <location>
        <begin position="322"/>
        <end position="343"/>
    </location>
</feature>
<dbReference type="AlphaFoldDB" id="A0A9W7SUM1"/>
<reference evidence="2 3" key="2">
    <citation type="journal article" date="2021" name="Curr. Genet.">
        <title>Genetic response to nitrogen starvation in the aggressive Eucalyptus foliar pathogen Teratosphaeria destructans.</title>
        <authorList>
            <person name="Havenga M."/>
            <person name="Wingfield B.D."/>
            <person name="Wingfield M.J."/>
            <person name="Dreyer L.L."/>
            <person name="Roets F."/>
            <person name="Aylward J."/>
        </authorList>
    </citation>
    <scope>NUCLEOTIDE SEQUENCE [LARGE SCALE GENOMIC DNA]</scope>
    <source>
        <strain evidence="2">CMW44962</strain>
    </source>
</reference>
<keyword evidence="1" id="KW-1133">Transmembrane helix</keyword>
<accession>A0A9W7SUM1</accession>
<evidence type="ECO:0000256" key="1">
    <source>
        <dbReference type="SAM" id="Phobius"/>
    </source>
</evidence>
<comment type="caution">
    <text evidence="2">The sequence shown here is derived from an EMBL/GenBank/DDBJ whole genome shotgun (WGS) entry which is preliminary data.</text>
</comment>
<name>A0A9W7SUM1_9PEZI</name>
<keyword evidence="3" id="KW-1185">Reference proteome</keyword>
<reference evidence="2 3" key="1">
    <citation type="journal article" date="2018" name="IMA Fungus">
        <title>IMA Genome-F 10: Nine draft genome sequences of Claviceps purpurea s.lat., including C. arundinis, C. humidiphila, and C. cf. spartinae, pseudomolecules for the pitch canker pathogen Fusarium circinatum, draft genome of Davidsoniella eucalypti, Grosmannia galeiformis, Quambalaria eucalypti, and Teratosphaeria destructans.</title>
        <authorList>
            <person name="Wingfield B.D."/>
            <person name="Liu M."/>
            <person name="Nguyen H.D."/>
            <person name="Lane F.A."/>
            <person name="Morgan S.W."/>
            <person name="De Vos L."/>
            <person name="Wilken P.M."/>
            <person name="Duong T.A."/>
            <person name="Aylward J."/>
            <person name="Coetzee M.P."/>
            <person name="Dadej K."/>
            <person name="De Beer Z.W."/>
            <person name="Findlay W."/>
            <person name="Havenga M."/>
            <person name="Kolarik M."/>
            <person name="Menzies J.G."/>
            <person name="Naidoo K."/>
            <person name="Pochopski O."/>
            <person name="Shoukouhi P."/>
            <person name="Santana Q.C."/>
            <person name="Seifert K.A."/>
            <person name="Soal N."/>
            <person name="Steenkamp E.T."/>
            <person name="Tatham C.T."/>
            <person name="van der Nest M.A."/>
            <person name="Wingfield M.J."/>
        </authorList>
    </citation>
    <scope>NUCLEOTIDE SEQUENCE [LARGE SCALE GENOMIC DNA]</scope>
    <source>
        <strain evidence="2">CMW44962</strain>
    </source>
</reference>